<dbReference type="PRINTS" id="PR00463">
    <property type="entry name" value="EP450I"/>
</dbReference>
<feature type="binding site" description="axial binding residue" evidence="5">
    <location>
        <position position="1065"/>
    </location>
    <ligand>
        <name>heme</name>
        <dbReference type="ChEBI" id="CHEBI:30413"/>
    </ligand>
    <ligandPart>
        <name>Fe</name>
        <dbReference type="ChEBI" id="CHEBI:18248"/>
    </ligandPart>
</feature>
<dbReference type="Pfam" id="PF20416">
    <property type="entry name" value="UTP20"/>
    <property type="match status" value="1"/>
</dbReference>
<dbReference type="GO" id="GO:0020037">
    <property type="term" value="F:heme binding"/>
    <property type="evidence" value="ECO:0007669"/>
    <property type="project" value="InterPro"/>
</dbReference>
<dbReference type="AlphaFoldDB" id="A0AAV0ZE98"/>
<dbReference type="Pfam" id="PF13520">
    <property type="entry name" value="AA_permease_2"/>
    <property type="match status" value="1"/>
</dbReference>
<evidence type="ECO:0008006" key="11">
    <source>
        <dbReference type="Google" id="ProtNLM"/>
    </source>
</evidence>
<feature type="transmembrane region" description="Helical" evidence="6">
    <location>
        <begin position="227"/>
        <end position="245"/>
    </location>
</feature>
<name>A0AAV0ZE98_VICFA</name>
<dbReference type="Gene3D" id="1.20.1280.50">
    <property type="match status" value="1"/>
</dbReference>
<dbReference type="PROSITE" id="PS00086">
    <property type="entry name" value="CYTOCHROME_P450"/>
    <property type="match status" value="1"/>
</dbReference>
<dbReference type="Pfam" id="PF00067">
    <property type="entry name" value="p450"/>
    <property type="match status" value="1"/>
</dbReference>
<dbReference type="InterPro" id="IPR016024">
    <property type="entry name" value="ARM-type_fold"/>
</dbReference>
<evidence type="ECO:0000313" key="9">
    <source>
        <dbReference type="EMBL" id="CAI8595137.1"/>
    </source>
</evidence>
<dbReference type="InterPro" id="IPR002293">
    <property type="entry name" value="AA/rel_permease1"/>
</dbReference>
<proteinExistence type="predicted"/>
<dbReference type="GO" id="GO:0004497">
    <property type="term" value="F:monooxygenase activity"/>
    <property type="evidence" value="ECO:0007669"/>
    <property type="project" value="InterPro"/>
</dbReference>
<sequence>MPRMDNCKDFLSWVDPDTSLNIFKCLDDPADLARVSCVSRSWRDFVVANGLSKQLCLRMFPQLSRVACVVELNQDGVKEHSEVGSSQSNECLALWKDHRVYSYLARSCLSPVAMDCIDKAISASSTDNFPQESIVNTLEERDNIAGRFSYWSSSGQSNPNVPETLTYQLASQICVITEINIQPFQAHFQMGSPIYSAKSVRFKMGHLKASLDDLTDAFVWTYTSPKFPMAQVCNFLYLSLFLFLAGPKWGPFSSWCCAWLETIGLIAGIGTQAYAGSQTLQSIILLSTGTNKGGGYFAPKWLFLCMYIGLTVIWAALNTFALEVIAFIDIISIWWQVIGGAVIVIMLPLVALTTQSASYVFTNFELAPNTTGISSKPYAVILSFLVSQYSLYGYDAAAHLTEETKGADKNGPIAILGSLAIISVFGWAYILALTFSIQDFAYLYDPNNETAGAFVPAQILYDAFHGRYHNSAGAIVLLFIIWGSFFFGGLSITTSAARVVYALSRGSAVFVPMAKIASKAQGSYKCCMAMGSNMQYTKFVLQIQIPGWMKLLSQMALKLPDVSNLKSLTVLCNEDGEAIFFDNIADPVIRKRVKALSLFRNVISTNKLSEFITEKVFMRLFFNMLFDEKEGQVDHMKTACIETIASVAGQMGWKSYYALLDKCFQGTSRSPDKQKLYIRLVCSILDKFHFSELCHTEEPKKALVGVSDKGISDIVSSINLGNFGASDVNTDIQTCLYKVVLPKIQKLMDSDSEKVNVNISLAALKLLKLLPGDVMDTYLPTIIHRISNFLKSRLESIRDKARSTLATCLKELGLEYLQFIIKVLRSTLKRGYELHVLGYTLNFILSKCLASAVCGKIDYCLGDLLSIIENDIFGAVAEQKEVEKIASKMKETKKKKSFESLKLVAQNVTFKNNALKLLAPVTTHLKKHVTQNVKGRLENMLHSIAAEIMSKVQNELEQVVGKGIPVEETDIAKLPYMQAVIKETFRVHPPVPLLLPRKAETDVEIGDYIIPKDAQVLVNAWVIGRDPSKWENPNAFVPERFFNSEIDFKGHHFELIPFGSGRRICPGLPLAIRMLPLMLGSLVNCFDWRLEDGLNVDDLNKEDEYGITLEKSQPVRIVPIKLTKQ</sequence>
<dbReference type="GO" id="GO:0016705">
    <property type="term" value="F:oxidoreductase activity, acting on paired donors, with incorporation or reduction of molecular oxygen"/>
    <property type="evidence" value="ECO:0007669"/>
    <property type="project" value="InterPro"/>
</dbReference>
<dbReference type="InterPro" id="IPR036047">
    <property type="entry name" value="F-box-like_dom_sf"/>
</dbReference>
<dbReference type="GO" id="GO:0016020">
    <property type="term" value="C:membrane"/>
    <property type="evidence" value="ECO:0007669"/>
    <property type="project" value="UniProtKB-SubCell"/>
</dbReference>
<keyword evidence="4 6" id="KW-0472">Membrane</keyword>
<protein>
    <recommendedName>
        <fullName evidence="11">F-box domain-containing protein</fullName>
    </recommendedName>
</protein>
<dbReference type="PANTHER" id="PTHR17695">
    <property type="entry name" value="SMALL SUBUNIT PROCESSOME COMPONENT 20 HOMOLOG"/>
    <property type="match status" value="1"/>
</dbReference>
<dbReference type="GO" id="GO:0022857">
    <property type="term" value="F:transmembrane transporter activity"/>
    <property type="evidence" value="ECO:0007669"/>
    <property type="project" value="InterPro"/>
</dbReference>
<keyword evidence="5" id="KW-0349">Heme</keyword>
<dbReference type="SUPFAM" id="SSF48371">
    <property type="entry name" value="ARM repeat"/>
    <property type="match status" value="1"/>
</dbReference>
<dbReference type="EMBL" id="OX451735">
    <property type="protein sequence ID" value="CAI8595137.1"/>
    <property type="molecule type" value="Genomic_DNA"/>
</dbReference>
<dbReference type="InterPro" id="IPR001810">
    <property type="entry name" value="F-box_dom"/>
</dbReference>
<dbReference type="SUPFAM" id="SSF81383">
    <property type="entry name" value="F-box domain"/>
    <property type="match status" value="1"/>
</dbReference>
<feature type="transmembrane region" description="Helical" evidence="6">
    <location>
        <begin position="472"/>
        <end position="492"/>
    </location>
</feature>
<keyword evidence="2 6" id="KW-0812">Transmembrane</keyword>
<feature type="transmembrane region" description="Helical" evidence="6">
    <location>
        <begin position="301"/>
        <end position="321"/>
    </location>
</feature>
<reference evidence="9 10" key="1">
    <citation type="submission" date="2023-01" db="EMBL/GenBank/DDBJ databases">
        <authorList>
            <person name="Kreplak J."/>
        </authorList>
    </citation>
    <scope>NUCLEOTIDE SEQUENCE [LARGE SCALE GENOMIC DNA]</scope>
</reference>
<keyword evidence="5" id="KW-0479">Metal-binding</keyword>
<evidence type="ECO:0000256" key="2">
    <source>
        <dbReference type="ARBA" id="ARBA00022692"/>
    </source>
</evidence>
<evidence type="ECO:0000256" key="6">
    <source>
        <dbReference type="SAM" id="Phobius"/>
    </source>
</evidence>
<feature type="transmembrane region" description="Helical" evidence="6">
    <location>
        <begin position="333"/>
        <end position="353"/>
    </location>
</feature>
<comment type="subcellular location">
    <subcellularLocation>
        <location evidence="1">Membrane</location>
        <topology evidence="1">Multi-pass membrane protein</topology>
    </subcellularLocation>
</comment>
<dbReference type="GO" id="GO:0005506">
    <property type="term" value="F:iron ion binding"/>
    <property type="evidence" value="ECO:0007669"/>
    <property type="project" value="InterPro"/>
</dbReference>
<evidence type="ECO:0000259" key="7">
    <source>
        <dbReference type="Pfam" id="PF12937"/>
    </source>
</evidence>
<keyword evidence="10" id="KW-1185">Reference proteome</keyword>
<dbReference type="PANTHER" id="PTHR17695:SF11">
    <property type="entry name" value="SMALL SUBUNIT PROCESSOME COMPONENT 20 HOMOLOG"/>
    <property type="match status" value="1"/>
</dbReference>
<feature type="transmembrane region" description="Helical" evidence="6">
    <location>
        <begin position="413"/>
        <end position="437"/>
    </location>
</feature>
<dbReference type="FunFam" id="1.25.10.10:FF:001843">
    <property type="entry name" value="Uncharacterized protein"/>
    <property type="match status" value="1"/>
</dbReference>
<dbReference type="Gene3D" id="1.20.1740.10">
    <property type="entry name" value="Amino acid/polyamine transporter I"/>
    <property type="match status" value="1"/>
</dbReference>
<dbReference type="InterPro" id="IPR011989">
    <property type="entry name" value="ARM-like"/>
</dbReference>
<dbReference type="SUPFAM" id="SSF48264">
    <property type="entry name" value="Cytochrome P450"/>
    <property type="match status" value="1"/>
</dbReference>
<dbReference type="Gene3D" id="1.10.630.10">
    <property type="entry name" value="Cytochrome P450"/>
    <property type="match status" value="1"/>
</dbReference>
<dbReference type="Pfam" id="PF12937">
    <property type="entry name" value="F-box-like"/>
    <property type="match status" value="1"/>
</dbReference>
<evidence type="ECO:0000256" key="1">
    <source>
        <dbReference type="ARBA" id="ARBA00004141"/>
    </source>
</evidence>
<dbReference type="GO" id="GO:0030686">
    <property type="term" value="C:90S preribosome"/>
    <property type="evidence" value="ECO:0007669"/>
    <property type="project" value="TreeGrafter"/>
</dbReference>
<evidence type="ECO:0000256" key="5">
    <source>
        <dbReference type="PIRSR" id="PIRSR602401-1"/>
    </source>
</evidence>
<gene>
    <name evidence="9" type="ORF">VFH_I176360</name>
</gene>
<dbReference type="InterPro" id="IPR036396">
    <property type="entry name" value="Cyt_P450_sf"/>
</dbReference>
<dbReference type="InterPro" id="IPR017972">
    <property type="entry name" value="Cyt_P450_CS"/>
</dbReference>
<evidence type="ECO:0000259" key="8">
    <source>
        <dbReference type="Pfam" id="PF20416"/>
    </source>
</evidence>
<feature type="domain" description="U3 small nucleolar RNA-associated protein 20" evidence="8">
    <location>
        <begin position="751"/>
        <end position="946"/>
    </location>
</feature>
<evidence type="ECO:0000256" key="4">
    <source>
        <dbReference type="ARBA" id="ARBA00023136"/>
    </source>
</evidence>
<keyword evidence="3 6" id="KW-1133">Transmembrane helix</keyword>
<dbReference type="InterPro" id="IPR052575">
    <property type="entry name" value="SSU_processome_comp_20"/>
</dbReference>
<dbReference type="InterPro" id="IPR001128">
    <property type="entry name" value="Cyt_P450"/>
</dbReference>
<accession>A0AAV0ZE98</accession>
<evidence type="ECO:0000313" key="10">
    <source>
        <dbReference type="Proteomes" id="UP001157006"/>
    </source>
</evidence>
<evidence type="ECO:0000256" key="3">
    <source>
        <dbReference type="ARBA" id="ARBA00022989"/>
    </source>
</evidence>
<comment type="cofactor">
    <cofactor evidence="5">
        <name>heme</name>
        <dbReference type="ChEBI" id="CHEBI:30413"/>
    </cofactor>
</comment>
<dbReference type="GO" id="GO:0032040">
    <property type="term" value="C:small-subunit processome"/>
    <property type="evidence" value="ECO:0007669"/>
    <property type="project" value="TreeGrafter"/>
</dbReference>
<dbReference type="Gene3D" id="1.25.10.10">
    <property type="entry name" value="Leucine-rich Repeat Variant"/>
    <property type="match status" value="1"/>
</dbReference>
<keyword evidence="5" id="KW-0408">Iron</keyword>
<feature type="domain" description="F-box" evidence="7">
    <location>
        <begin position="19"/>
        <end position="58"/>
    </location>
</feature>
<dbReference type="InterPro" id="IPR002401">
    <property type="entry name" value="Cyt_P450_E_grp-I"/>
</dbReference>
<organism evidence="9 10">
    <name type="scientific">Vicia faba</name>
    <name type="common">Broad bean</name>
    <name type="synonym">Faba vulgaris</name>
    <dbReference type="NCBI Taxonomy" id="3906"/>
    <lineage>
        <taxon>Eukaryota</taxon>
        <taxon>Viridiplantae</taxon>
        <taxon>Streptophyta</taxon>
        <taxon>Embryophyta</taxon>
        <taxon>Tracheophyta</taxon>
        <taxon>Spermatophyta</taxon>
        <taxon>Magnoliopsida</taxon>
        <taxon>eudicotyledons</taxon>
        <taxon>Gunneridae</taxon>
        <taxon>Pentapetalae</taxon>
        <taxon>rosids</taxon>
        <taxon>fabids</taxon>
        <taxon>Fabales</taxon>
        <taxon>Fabaceae</taxon>
        <taxon>Papilionoideae</taxon>
        <taxon>50 kb inversion clade</taxon>
        <taxon>NPAAA clade</taxon>
        <taxon>Hologalegina</taxon>
        <taxon>IRL clade</taxon>
        <taxon>Fabeae</taxon>
        <taxon>Vicia</taxon>
    </lineage>
</organism>
<dbReference type="InterPro" id="IPR046523">
    <property type="entry name" value="UTP20_dom"/>
</dbReference>
<dbReference type="Proteomes" id="UP001157006">
    <property type="component" value="Chromosome 1S"/>
</dbReference>